<gene>
    <name evidence="1" type="ORF">Kpho02_77660</name>
</gene>
<evidence type="ECO:0000313" key="1">
    <source>
        <dbReference type="EMBL" id="GLW75469.1"/>
    </source>
</evidence>
<protein>
    <submittedName>
        <fullName evidence="1">Uncharacterized protein</fullName>
    </submittedName>
</protein>
<dbReference type="Proteomes" id="UP001165041">
    <property type="component" value="Unassembled WGS sequence"/>
</dbReference>
<sequence>MERILSREIVLVRDGPLEGELLYELDPAAFTLERPGTGPMDLRPTERVALAAISAATAPGTVPGDLTAGLPRVGRLIDHALAIGQEPDRGA</sequence>
<dbReference type="AlphaFoldDB" id="A0A9W6V4F7"/>
<accession>A0A9W6V4F7</accession>
<organism evidence="1 2">
    <name type="scientific">Kitasatospora phosalacinea</name>
    <dbReference type="NCBI Taxonomy" id="2065"/>
    <lineage>
        <taxon>Bacteria</taxon>
        <taxon>Bacillati</taxon>
        <taxon>Actinomycetota</taxon>
        <taxon>Actinomycetes</taxon>
        <taxon>Kitasatosporales</taxon>
        <taxon>Streptomycetaceae</taxon>
        <taxon>Kitasatospora</taxon>
    </lineage>
</organism>
<reference evidence="1" key="1">
    <citation type="submission" date="2023-02" db="EMBL/GenBank/DDBJ databases">
        <title>Kitasatospora phosalacinea NBRC 14627.</title>
        <authorList>
            <person name="Ichikawa N."/>
            <person name="Sato H."/>
            <person name="Tonouchi N."/>
        </authorList>
    </citation>
    <scope>NUCLEOTIDE SEQUENCE</scope>
    <source>
        <strain evidence="1">NBRC 14627</strain>
    </source>
</reference>
<proteinExistence type="predicted"/>
<dbReference type="EMBL" id="BSSA01000068">
    <property type="protein sequence ID" value="GLW75469.1"/>
    <property type="molecule type" value="Genomic_DNA"/>
</dbReference>
<name>A0A9W6V4F7_9ACTN</name>
<evidence type="ECO:0000313" key="2">
    <source>
        <dbReference type="Proteomes" id="UP001165041"/>
    </source>
</evidence>
<comment type="caution">
    <text evidence="1">The sequence shown here is derived from an EMBL/GenBank/DDBJ whole genome shotgun (WGS) entry which is preliminary data.</text>
</comment>
<dbReference type="RefSeq" id="WP_285740992.1">
    <property type="nucleotide sequence ID" value="NZ_BSSA01000068.1"/>
</dbReference>